<dbReference type="InterPro" id="IPR023057">
    <property type="entry name" value="GlnE"/>
</dbReference>
<dbReference type="CDD" id="cd05401">
    <property type="entry name" value="NT_GlnE_GlnD_like"/>
    <property type="match status" value="2"/>
</dbReference>
<evidence type="ECO:0000259" key="8">
    <source>
        <dbReference type="Pfam" id="PF08335"/>
    </source>
</evidence>
<keyword evidence="5" id="KW-0460">Magnesium</keyword>
<proteinExistence type="predicted"/>
<dbReference type="SUPFAM" id="SSF81301">
    <property type="entry name" value="Nucleotidyltransferase"/>
    <property type="match status" value="2"/>
</dbReference>
<evidence type="ECO:0000256" key="4">
    <source>
        <dbReference type="ARBA" id="ARBA00022840"/>
    </source>
</evidence>
<dbReference type="Gene3D" id="1.20.120.330">
    <property type="entry name" value="Nucleotidyltransferases domain 2"/>
    <property type="match status" value="2"/>
</dbReference>
<dbReference type="EMBL" id="CAEZST010000009">
    <property type="protein sequence ID" value="CAB4546333.1"/>
    <property type="molecule type" value="Genomic_DNA"/>
</dbReference>
<dbReference type="NCBIfam" id="NF010707">
    <property type="entry name" value="PRK14109.1"/>
    <property type="match status" value="1"/>
</dbReference>
<sequence length="954" mass="106450">MASRSNPLSELARLGFEELSQSIPKLDRLVELAGDWGHSALDPLSKSASPDRALDSLLRLAEVDSGRIGKLLSSPDKSLRLCRLLGSSDALAEFLIRHPKHLDLFQFEPRLPTEFEVSSSSRVELRVAYRAQLLQIVDFDLSSPSALDAYEFVATALTRLTDATLEAGLDLAGLELVAEGRISIEQKQSSKLAIIAMGKTGAAELNYVSDVDVIYVSDSDSLETSTKLATRLAACLFESDIEEGLWQVDANLRPEGKSGALVRTLEAHKTYYEKWAEPWEFQALLKARFAAGDRSIGEQYVQKIKPLIWTYSERSRIVESTRHLRKRVLEQLSKDDAQRDIKLGRGGLRDVEFTAQLMQLVHGVTDESLRSANTLSALHSLSDAGFLGRDDAREMIASYQLLRVVEHRVQLIKLRRTHLVPAQISELRRVARGVNLNWSAEDLAQVLDQTRSRVASLHDSVFYRPLLAATAELAPGDVKLSDEAIDSRLRALGFIDPTGAIRHISALTSGVSRRATVQRTLVPVLIRWMAEGIDPDRALLSFRRLSESLGETHWFLKMLRDSSGAAERLMKVLSSSSFIARLLEHIPDSSAWFGDAGSLEPSSQEKLLQEMLAIADRETTESAAELIRQIRRREVLRLAIGAVLGQLTMQKISMGLTDLVDSYLLAMLQLAKGGANEALDFGIISMGRWGGKELGFGSDADAMLVYRSDTEGSQQIAEQIASQLMLLSKDSLLEFELDLGLRPEGKNGPRVRSIESYQAYYEKWADTWEFQALLRARIISGSDSLRSSFTSLINKYRYPEQLSDKQLTEIRRIKARVESERLPLGADPTRHLKLGRGSISDVEWLVQLYQLRYAAKHPELQRVGTLEVLQELAKLSIISMDQAQILNAGWSIATRTRSALVLAVDKLIDILPSDRRQLEATSRILEYSPGSASELEDDYLAATRRSRKVFEELF</sequence>
<dbReference type="GO" id="GO:0008882">
    <property type="term" value="F:[glutamate-ammonia-ligase] adenylyltransferase activity"/>
    <property type="evidence" value="ECO:0007669"/>
    <property type="project" value="InterPro"/>
</dbReference>
<reference evidence="9" key="1">
    <citation type="submission" date="2020-05" db="EMBL/GenBank/DDBJ databases">
        <authorList>
            <person name="Chiriac C."/>
            <person name="Salcher M."/>
            <person name="Ghai R."/>
            <person name="Kavagutti S V."/>
        </authorList>
    </citation>
    <scope>NUCLEOTIDE SEQUENCE</scope>
</reference>
<dbReference type="SUPFAM" id="SSF81593">
    <property type="entry name" value="Nucleotidyltransferase substrate binding subunit/domain"/>
    <property type="match status" value="2"/>
</dbReference>
<protein>
    <submittedName>
        <fullName evidence="9">Unannotated protein</fullName>
    </submittedName>
</protein>
<keyword evidence="6" id="KW-0511">Multifunctional enzyme</keyword>
<dbReference type="InterPro" id="IPR013546">
    <property type="entry name" value="PII_UdlTrfase/GS_AdlTrfase"/>
</dbReference>
<dbReference type="PANTHER" id="PTHR30621:SF0">
    <property type="entry name" value="BIFUNCTIONAL GLUTAMINE SYNTHETASE ADENYLYLTRANSFERASE_ADENYLYL-REMOVING ENZYME"/>
    <property type="match status" value="1"/>
</dbReference>
<dbReference type="GO" id="GO:0005524">
    <property type="term" value="F:ATP binding"/>
    <property type="evidence" value="ECO:0007669"/>
    <property type="project" value="UniProtKB-KW"/>
</dbReference>
<dbReference type="Pfam" id="PF08335">
    <property type="entry name" value="GlnD_UR_UTase"/>
    <property type="match status" value="2"/>
</dbReference>
<dbReference type="PANTHER" id="PTHR30621">
    <property type="entry name" value="GLUTAMINE SYNTHETASE ADENYLYLTRANSFERASE"/>
    <property type="match status" value="1"/>
</dbReference>
<keyword evidence="1" id="KW-0808">Transferase</keyword>
<keyword evidence="4" id="KW-0067">ATP-binding</keyword>
<evidence type="ECO:0000313" key="9">
    <source>
        <dbReference type="EMBL" id="CAB4546333.1"/>
    </source>
</evidence>
<dbReference type="Pfam" id="PF03710">
    <property type="entry name" value="GlnE"/>
    <property type="match status" value="2"/>
</dbReference>
<dbReference type="AlphaFoldDB" id="A0A6J6C783"/>
<evidence type="ECO:0000256" key="5">
    <source>
        <dbReference type="ARBA" id="ARBA00022842"/>
    </source>
</evidence>
<evidence type="ECO:0000256" key="2">
    <source>
        <dbReference type="ARBA" id="ARBA00022695"/>
    </source>
</evidence>
<feature type="domain" description="PII-uridylyltransferase/Glutamine-synthetase adenylyltransferase" evidence="8">
    <location>
        <begin position="830"/>
        <end position="954"/>
    </location>
</feature>
<dbReference type="GO" id="GO:0005829">
    <property type="term" value="C:cytosol"/>
    <property type="evidence" value="ECO:0007669"/>
    <property type="project" value="TreeGrafter"/>
</dbReference>
<gene>
    <name evidence="9" type="ORF">UFOPK1503_00666</name>
</gene>
<dbReference type="InterPro" id="IPR043519">
    <property type="entry name" value="NT_sf"/>
</dbReference>
<evidence type="ECO:0000256" key="1">
    <source>
        <dbReference type="ARBA" id="ARBA00022679"/>
    </source>
</evidence>
<keyword evidence="3" id="KW-0547">Nucleotide-binding</keyword>
<feature type="domain" description="PII-uridylyltransferase/Glutamine-synthetase adenylyltransferase" evidence="8">
    <location>
        <begin position="324"/>
        <end position="462"/>
    </location>
</feature>
<dbReference type="GO" id="GO:0000820">
    <property type="term" value="P:regulation of glutamine family amino acid metabolic process"/>
    <property type="evidence" value="ECO:0007669"/>
    <property type="project" value="TreeGrafter"/>
</dbReference>
<feature type="domain" description="Glutamate-ammonia ligase adenylyltransferase repeated" evidence="7">
    <location>
        <begin position="122"/>
        <end position="299"/>
    </location>
</feature>
<dbReference type="InterPro" id="IPR005190">
    <property type="entry name" value="GlnE_rpt_dom"/>
</dbReference>
<keyword evidence="2" id="KW-0548">Nucleotidyltransferase</keyword>
<name>A0A6J6C783_9ZZZZ</name>
<dbReference type="Gene3D" id="3.30.460.10">
    <property type="entry name" value="Beta Polymerase, domain 2"/>
    <property type="match status" value="2"/>
</dbReference>
<evidence type="ECO:0000259" key="7">
    <source>
        <dbReference type="Pfam" id="PF03710"/>
    </source>
</evidence>
<evidence type="ECO:0000256" key="6">
    <source>
        <dbReference type="ARBA" id="ARBA00023268"/>
    </source>
</evidence>
<accession>A0A6J6C783</accession>
<feature type="domain" description="Glutamate-ammonia ligase adenylyltransferase repeated" evidence="7">
    <location>
        <begin position="567"/>
        <end position="789"/>
    </location>
</feature>
<evidence type="ECO:0000256" key="3">
    <source>
        <dbReference type="ARBA" id="ARBA00022741"/>
    </source>
</evidence>
<organism evidence="9">
    <name type="scientific">freshwater metagenome</name>
    <dbReference type="NCBI Taxonomy" id="449393"/>
    <lineage>
        <taxon>unclassified sequences</taxon>
        <taxon>metagenomes</taxon>
        <taxon>ecological metagenomes</taxon>
    </lineage>
</organism>